<dbReference type="SUPFAM" id="SSF48576">
    <property type="entry name" value="Terpenoid synthases"/>
    <property type="match status" value="1"/>
</dbReference>
<gene>
    <name evidence="2" type="ORF">E8A74_50145</name>
</gene>
<keyword evidence="3" id="KW-1185">Reference proteome</keyword>
<organism evidence="2 3">
    <name type="scientific">Polyangium fumosum</name>
    <dbReference type="NCBI Taxonomy" id="889272"/>
    <lineage>
        <taxon>Bacteria</taxon>
        <taxon>Pseudomonadati</taxon>
        <taxon>Myxococcota</taxon>
        <taxon>Polyangia</taxon>
        <taxon>Polyangiales</taxon>
        <taxon>Polyangiaceae</taxon>
        <taxon>Polyangium</taxon>
    </lineage>
</organism>
<dbReference type="Proteomes" id="UP000309215">
    <property type="component" value="Unassembled WGS sequence"/>
</dbReference>
<comment type="caution">
    <text evidence="2">The sequence shown here is derived from an EMBL/GenBank/DDBJ whole genome shotgun (WGS) entry which is preliminary data.</text>
</comment>
<protein>
    <submittedName>
        <fullName evidence="2">Uncharacterized protein</fullName>
    </submittedName>
</protein>
<evidence type="ECO:0000313" key="3">
    <source>
        <dbReference type="Proteomes" id="UP000309215"/>
    </source>
</evidence>
<accession>A0A4U1IHC0</accession>
<dbReference type="RefSeq" id="WP_136936322.1">
    <property type="nucleotide sequence ID" value="NZ_SSMQ01000131.1"/>
</dbReference>
<proteinExistence type="predicted"/>
<dbReference type="AlphaFoldDB" id="A0A4U1IHC0"/>
<feature type="compositionally biased region" description="Basic and acidic residues" evidence="1">
    <location>
        <begin position="307"/>
        <end position="316"/>
    </location>
</feature>
<dbReference type="EMBL" id="SSMQ01000131">
    <property type="protein sequence ID" value="TKC93005.1"/>
    <property type="molecule type" value="Genomic_DNA"/>
</dbReference>
<reference evidence="2 3" key="1">
    <citation type="submission" date="2019-04" db="EMBL/GenBank/DDBJ databases">
        <authorList>
            <person name="Li Y."/>
            <person name="Wang J."/>
        </authorList>
    </citation>
    <scope>NUCLEOTIDE SEQUENCE [LARGE SCALE GENOMIC DNA]</scope>
    <source>
        <strain evidence="2 3">DSM 14668</strain>
    </source>
</reference>
<evidence type="ECO:0000313" key="2">
    <source>
        <dbReference type="EMBL" id="TKC93005.1"/>
    </source>
</evidence>
<evidence type="ECO:0000256" key="1">
    <source>
        <dbReference type="SAM" id="MobiDB-lite"/>
    </source>
</evidence>
<dbReference type="InterPro" id="IPR008949">
    <property type="entry name" value="Isoprenoid_synthase_dom_sf"/>
</dbReference>
<feature type="region of interest" description="Disordered" evidence="1">
    <location>
        <begin position="297"/>
        <end position="333"/>
    </location>
</feature>
<dbReference type="OrthoDB" id="5495226at2"/>
<name>A0A4U1IHC0_9BACT</name>
<sequence length="333" mass="36066">MKTPQTTAVHEAIDSAYERLVATLPEHLATVARELPYRFGLTPNPGTPWSRVFNNAAVLGLPALLLGPERAPRRIHERAVEAHLFAIIAAFGMDRIEDGQIIAGAAERVLIHIVRRARDQALAPLFARAPEGAYSFAWGEQVTADSVEEERAVFAGRAPATLDRYRVISLKKQGLAFPASMTAAAAAGWSAEERGHVEALIAGAALGLQYRDDVVDWIDDFELGASWPVVLLERRPAEATVEAFEERLHAEGGLVRFLDMSSEAFHQAGRAAEALGAAALGAWAHGQAEQTAVLAEREAQNPGSAVRWERARRAQREQQQAMLAEPPVARAAG</sequence>
<dbReference type="Gene3D" id="1.10.600.10">
    <property type="entry name" value="Farnesyl Diphosphate Synthase"/>
    <property type="match status" value="1"/>
</dbReference>